<dbReference type="Pfam" id="PF12682">
    <property type="entry name" value="Flavodoxin_4"/>
    <property type="match status" value="1"/>
</dbReference>
<dbReference type="SUPFAM" id="SSF52218">
    <property type="entry name" value="Flavoproteins"/>
    <property type="match status" value="1"/>
</dbReference>
<dbReference type="Proteomes" id="UP000005384">
    <property type="component" value="Unassembled WGS sequence"/>
</dbReference>
<dbReference type="PROSITE" id="PS51257">
    <property type="entry name" value="PROKAR_LIPOPROTEIN"/>
    <property type="match status" value="1"/>
</dbReference>
<feature type="chain" id="PRO_5038769292" description="Flavodoxin-like domain-containing protein" evidence="1">
    <location>
        <begin position="22"/>
        <end position="235"/>
    </location>
</feature>
<accession>G5IN77</accession>
<sequence length="235" mass="25649">MKKIYTLFLAAAMAFTLTACGSAEIPGVPDETPETTPLETQRSYLSSENESLQSATVESDSTNILVAYFSRTGENYNVGVIEKGNTEIIAEMIAEQTGGDLFHMETVTPYPEDYRECTDVAQQEFRDNARPELTASVNNFDSYDVIFLGYPIWWSDMPMAVYTFMENYDFTGKTIVPFATHEGSGLASTESSIAGACSGAEVLDGLAIRGSVAQNSREEAEDAVVNWLQEGGFIG</sequence>
<dbReference type="OrthoDB" id="9806505at2"/>
<dbReference type="GO" id="GO:0016651">
    <property type="term" value="F:oxidoreductase activity, acting on NAD(P)H"/>
    <property type="evidence" value="ECO:0007669"/>
    <property type="project" value="UniProtKB-ARBA"/>
</dbReference>
<name>G5IN77_9FIRM</name>
<dbReference type="AlphaFoldDB" id="G5IN77"/>
<gene>
    <name evidence="3" type="ORF">HMPREF9473_04955</name>
</gene>
<dbReference type="PANTHER" id="PTHR39201">
    <property type="entry name" value="EXPORTED PROTEIN-RELATED"/>
    <property type="match status" value="1"/>
</dbReference>
<feature type="domain" description="Flavodoxin-like" evidence="2">
    <location>
        <begin position="64"/>
        <end position="216"/>
    </location>
</feature>
<proteinExistence type="predicted"/>
<dbReference type="GO" id="GO:0010181">
    <property type="term" value="F:FMN binding"/>
    <property type="evidence" value="ECO:0007669"/>
    <property type="project" value="InterPro"/>
</dbReference>
<evidence type="ECO:0000313" key="3">
    <source>
        <dbReference type="EMBL" id="EHI57048.1"/>
    </source>
</evidence>
<reference evidence="3 4" key="1">
    <citation type="submission" date="2011-08" db="EMBL/GenBank/DDBJ databases">
        <title>The Genome Sequence of Clostridium hathewayi WAL-18680.</title>
        <authorList>
            <consortium name="The Broad Institute Genome Sequencing Platform"/>
            <person name="Earl A."/>
            <person name="Ward D."/>
            <person name="Feldgarden M."/>
            <person name="Gevers D."/>
            <person name="Finegold S.M."/>
            <person name="Summanen P.H."/>
            <person name="Molitoris D.R."/>
            <person name="Song M."/>
            <person name="Daigneault M."/>
            <person name="Allen-Vercoe E."/>
            <person name="Young S.K."/>
            <person name="Zeng Q."/>
            <person name="Gargeya S."/>
            <person name="Fitzgerald M."/>
            <person name="Haas B."/>
            <person name="Abouelleil A."/>
            <person name="Alvarado L."/>
            <person name="Arachchi H.M."/>
            <person name="Berlin A."/>
            <person name="Brown A."/>
            <person name="Chapman S.B."/>
            <person name="Chen Z."/>
            <person name="Dunbar C."/>
            <person name="Freedman E."/>
            <person name="Gearin G."/>
            <person name="Gellesch M."/>
            <person name="Goldberg J."/>
            <person name="Griggs A."/>
            <person name="Gujja S."/>
            <person name="Heiman D."/>
            <person name="Howarth C."/>
            <person name="Larson L."/>
            <person name="Lui A."/>
            <person name="MacDonald P.J.P."/>
            <person name="Montmayeur A."/>
            <person name="Murphy C."/>
            <person name="Neiman D."/>
            <person name="Pearson M."/>
            <person name="Priest M."/>
            <person name="Roberts A."/>
            <person name="Saif S."/>
            <person name="Shea T."/>
            <person name="Shenoy N."/>
            <person name="Sisk P."/>
            <person name="Stolte C."/>
            <person name="Sykes S."/>
            <person name="Wortman J."/>
            <person name="Nusbaum C."/>
            <person name="Birren B."/>
        </authorList>
    </citation>
    <scope>NUCLEOTIDE SEQUENCE [LARGE SCALE GENOMIC DNA]</scope>
    <source>
        <strain evidence="3 4">WAL-18680</strain>
    </source>
</reference>
<dbReference type="PANTHER" id="PTHR39201:SF1">
    <property type="entry name" value="FLAVODOXIN-LIKE DOMAIN-CONTAINING PROTEIN"/>
    <property type="match status" value="1"/>
</dbReference>
<dbReference type="Gene3D" id="3.40.50.360">
    <property type="match status" value="1"/>
</dbReference>
<feature type="signal peptide" evidence="1">
    <location>
        <begin position="1"/>
        <end position="21"/>
    </location>
</feature>
<evidence type="ECO:0000259" key="2">
    <source>
        <dbReference type="Pfam" id="PF12682"/>
    </source>
</evidence>
<dbReference type="InterPro" id="IPR029039">
    <property type="entry name" value="Flavoprotein-like_sf"/>
</dbReference>
<evidence type="ECO:0000256" key="1">
    <source>
        <dbReference type="SAM" id="SignalP"/>
    </source>
</evidence>
<keyword evidence="4" id="KW-1185">Reference proteome</keyword>
<organism evidence="3 4">
    <name type="scientific">Hungatella hathewayi WAL-18680</name>
    <dbReference type="NCBI Taxonomy" id="742737"/>
    <lineage>
        <taxon>Bacteria</taxon>
        <taxon>Bacillati</taxon>
        <taxon>Bacillota</taxon>
        <taxon>Clostridia</taxon>
        <taxon>Lachnospirales</taxon>
        <taxon>Lachnospiraceae</taxon>
        <taxon>Hungatella</taxon>
    </lineage>
</organism>
<dbReference type="PATRIC" id="fig|742737.3.peg.4940"/>
<dbReference type="EMBL" id="ADLN01000127">
    <property type="protein sequence ID" value="EHI57048.1"/>
    <property type="molecule type" value="Genomic_DNA"/>
</dbReference>
<dbReference type="RefSeq" id="WP_006782943.1">
    <property type="nucleotide sequence ID" value="NZ_CP040506.1"/>
</dbReference>
<comment type="caution">
    <text evidence="3">The sequence shown here is derived from an EMBL/GenBank/DDBJ whole genome shotgun (WGS) entry which is preliminary data.</text>
</comment>
<evidence type="ECO:0000313" key="4">
    <source>
        <dbReference type="Proteomes" id="UP000005384"/>
    </source>
</evidence>
<protein>
    <recommendedName>
        <fullName evidence="2">Flavodoxin-like domain-containing protein</fullName>
    </recommendedName>
</protein>
<keyword evidence="1" id="KW-0732">Signal</keyword>
<dbReference type="HOGENOM" id="CLU_068890_0_0_9"/>
<dbReference type="InterPro" id="IPR008254">
    <property type="entry name" value="Flavodoxin/NO_synth"/>
</dbReference>